<keyword evidence="3" id="KW-1185">Reference proteome</keyword>
<proteinExistence type="predicted"/>
<dbReference type="Proteomes" id="UP001055439">
    <property type="component" value="Chromosome 1"/>
</dbReference>
<evidence type="ECO:0000256" key="1">
    <source>
        <dbReference type="SAM" id="MobiDB-lite"/>
    </source>
</evidence>
<name>A0A9E7JBI5_9LILI</name>
<gene>
    <name evidence="2" type="ORF">MUK42_36298</name>
</gene>
<sequence length="96" mass="10934">MSSLSRAIHRGRRKETRKTGKKKETKCTGLLCHIAPPPAHECSYGSSNLQEFEEFMSSNSRITVPPFNSKPVRGNNRRFLESDFAESTEMITYEIP</sequence>
<dbReference type="EMBL" id="CP097502">
    <property type="protein sequence ID" value="URD74969.1"/>
    <property type="molecule type" value="Genomic_DNA"/>
</dbReference>
<feature type="compositionally biased region" description="Basic residues" evidence="1">
    <location>
        <begin position="7"/>
        <end position="24"/>
    </location>
</feature>
<organism evidence="2 3">
    <name type="scientific">Musa troglodytarum</name>
    <name type="common">fe'i banana</name>
    <dbReference type="NCBI Taxonomy" id="320322"/>
    <lineage>
        <taxon>Eukaryota</taxon>
        <taxon>Viridiplantae</taxon>
        <taxon>Streptophyta</taxon>
        <taxon>Embryophyta</taxon>
        <taxon>Tracheophyta</taxon>
        <taxon>Spermatophyta</taxon>
        <taxon>Magnoliopsida</taxon>
        <taxon>Liliopsida</taxon>
        <taxon>Zingiberales</taxon>
        <taxon>Musaceae</taxon>
        <taxon>Musa</taxon>
    </lineage>
</organism>
<accession>A0A9E7JBI5</accession>
<evidence type="ECO:0000313" key="3">
    <source>
        <dbReference type="Proteomes" id="UP001055439"/>
    </source>
</evidence>
<reference evidence="2" key="1">
    <citation type="submission" date="2022-05" db="EMBL/GenBank/DDBJ databases">
        <title>The Musa troglodytarum L. genome provides insights into the mechanism of non-climacteric behaviour and enrichment of carotenoids.</title>
        <authorList>
            <person name="Wang J."/>
        </authorList>
    </citation>
    <scope>NUCLEOTIDE SEQUENCE</scope>
    <source>
        <tissue evidence="2">Leaf</tissue>
    </source>
</reference>
<dbReference type="AlphaFoldDB" id="A0A9E7JBI5"/>
<evidence type="ECO:0000313" key="2">
    <source>
        <dbReference type="EMBL" id="URD74969.1"/>
    </source>
</evidence>
<protein>
    <submittedName>
        <fullName evidence="2">Uncharacterized protein</fullName>
    </submittedName>
</protein>
<feature type="region of interest" description="Disordered" evidence="1">
    <location>
        <begin position="1"/>
        <end position="24"/>
    </location>
</feature>